<dbReference type="Pfam" id="PF00535">
    <property type="entry name" value="Glycos_transf_2"/>
    <property type="match status" value="1"/>
</dbReference>
<feature type="domain" description="Glycosyltransferase 2-like" evidence="2">
    <location>
        <begin position="7"/>
        <end position="173"/>
    </location>
</feature>
<dbReference type="HOGENOM" id="CLU_025996_4_1_10"/>
<dbReference type="eggNOG" id="COG0463">
    <property type="taxonomic scope" value="Bacteria"/>
</dbReference>
<keyword evidence="1" id="KW-1133">Transmembrane helix</keyword>
<evidence type="ECO:0000313" key="4">
    <source>
        <dbReference type="Proteomes" id="UP000003919"/>
    </source>
</evidence>
<evidence type="ECO:0000313" key="3">
    <source>
        <dbReference type="EMBL" id="EAZ82444.1"/>
    </source>
</evidence>
<accession>A3HRH6</accession>
<dbReference type="SUPFAM" id="SSF53448">
    <property type="entry name" value="Nucleotide-diphospho-sugar transferases"/>
    <property type="match status" value="1"/>
</dbReference>
<keyword evidence="1" id="KW-0472">Membrane</keyword>
<dbReference type="InterPro" id="IPR001173">
    <property type="entry name" value="Glyco_trans_2-like"/>
</dbReference>
<dbReference type="AlphaFoldDB" id="A3HRH6"/>
<dbReference type="PANTHER" id="PTHR22916:SF3">
    <property type="entry name" value="UDP-GLCNAC:BETAGAL BETA-1,3-N-ACETYLGLUCOSAMINYLTRANSFERASE-LIKE PROTEIN 1"/>
    <property type="match status" value="1"/>
</dbReference>
<dbReference type="GO" id="GO:0016758">
    <property type="term" value="F:hexosyltransferase activity"/>
    <property type="evidence" value="ECO:0007669"/>
    <property type="project" value="UniProtKB-ARBA"/>
</dbReference>
<dbReference type="InterPro" id="IPR029044">
    <property type="entry name" value="Nucleotide-diphossugar_trans"/>
</dbReference>
<dbReference type="OrthoDB" id="199095at2"/>
<keyword evidence="1" id="KW-0812">Transmembrane</keyword>
<dbReference type="Gene3D" id="3.90.550.10">
    <property type="entry name" value="Spore Coat Polysaccharide Biosynthesis Protein SpsA, Chain A"/>
    <property type="match status" value="1"/>
</dbReference>
<sequence length="262" mass="30712">MVKIDISVVLLTYNQEAYVNKSIDSILNQKFSGSLEIIVVDDCSDDHTFEIIQSKKPINSVLIRTYSNKVNLGLAKNYEKAIFKANGKYIAYLEGDDYWTDPFKLQKQFEFLEKHPECVLSFHDFVTIDKNDKIISDKNLLNKSIKKNRSKKEMVMGCLIHQNTMVFRNVVRKFPLGFFKARNHDTFFISFLSNWGTAGYVECDPLHYRIIENSLWSSLSTRKKHINGLITYLWIFSIVKPSFYFVLLNKILLKMKYILLRF</sequence>
<dbReference type="PANTHER" id="PTHR22916">
    <property type="entry name" value="GLYCOSYLTRANSFERASE"/>
    <property type="match status" value="1"/>
</dbReference>
<keyword evidence="3" id="KW-0808">Transferase</keyword>
<keyword evidence="4" id="KW-1185">Reference proteome</keyword>
<gene>
    <name evidence="3" type="ORF">ALPR1_09525</name>
</gene>
<name>A3HRH6_9BACT</name>
<dbReference type="Proteomes" id="UP000003919">
    <property type="component" value="Unassembled WGS sequence"/>
</dbReference>
<proteinExistence type="predicted"/>
<dbReference type="RefSeq" id="WP_008200112.1">
    <property type="nucleotide sequence ID" value="NZ_CM001023.1"/>
</dbReference>
<organism evidence="3 4">
    <name type="scientific">Algoriphagus machipongonensis</name>
    <dbReference type="NCBI Taxonomy" id="388413"/>
    <lineage>
        <taxon>Bacteria</taxon>
        <taxon>Pseudomonadati</taxon>
        <taxon>Bacteroidota</taxon>
        <taxon>Cytophagia</taxon>
        <taxon>Cytophagales</taxon>
        <taxon>Cyclobacteriaceae</taxon>
        <taxon>Algoriphagus</taxon>
    </lineage>
</organism>
<dbReference type="EMBL" id="AAXU02000001">
    <property type="protein sequence ID" value="EAZ82444.1"/>
    <property type="molecule type" value="Genomic_DNA"/>
</dbReference>
<reference evidence="3 4" key="1">
    <citation type="journal article" date="2011" name="J. Bacteriol.">
        <title>Complete genome sequence of Algoriphagus sp. PR1, bacterial prey of a colony-forming choanoflagellate.</title>
        <authorList>
            <person name="Alegado R.A."/>
            <person name="Ferriera S."/>
            <person name="Nusbaum C."/>
            <person name="Young S.K."/>
            <person name="Zeng Q."/>
            <person name="Imamovic A."/>
            <person name="Fairclough S.R."/>
            <person name="King N."/>
        </authorList>
    </citation>
    <scope>NUCLEOTIDE SEQUENCE [LARGE SCALE GENOMIC DNA]</scope>
    <source>
        <strain evidence="3 4">PR1</strain>
    </source>
</reference>
<dbReference type="STRING" id="388413.ALPR1_09525"/>
<comment type="caution">
    <text evidence="3">The sequence shown here is derived from an EMBL/GenBank/DDBJ whole genome shotgun (WGS) entry which is preliminary data.</text>
</comment>
<feature type="transmembrane region" description="Helical" evidence="1">
    <location>
        <begin position="232"/>
        <end position="253"/>
    </location>
</feature>
<evidence type="ECO:0000256" key="1">
    <source>
        <dbReference type="SAM" id="Phobius"/>
    </source>
</evidence>
<protein>
    <submittedName>
        <fullName evidence="3">Glycosyl transferase</fullName>
    </submittedName>
</protein>
<evidence type="ECO:0000259" key="2">
    <source>
        <dbReference type="Pfam" id="PF00535"/>
    </source>
</evidence>